<accession>A0A1J1ICA8</accession>
<dbReference type="EMBL" id="CVRI01000044">
    <property type="protein sequence ID" value="CRK96614.1"/>
    <property type="molecule type" value="Genomic_DNA"/>
</dbReference>
<protein>
    <submittedName>
        <fullName evidence="1">CLUMA_CG010092, isoform A</fullName>
    </submittedName>
</protein>
<dbReference type="Proteomes" id="UP000183832">
    <property type="component" value="Unassembled WGS sequence"/>
</dbReference>
<name>A0A1J1ICA8_9DIPT</name>
<dbReference type="AlphaFoldDB" id="A0A1J1ICA8"/>
<reference evidence="1 2" key="1">
    <citation type="submission" date="2015-04" db="EMBL/GenBank/DDBJ databases">
        <authorList>
            <person name="Syromyatnikov M.Y."/>
            <person name="Popov V.N."/>
        </authorList>
    </citation>
    <scope>NUCLEOTIDE SEQUENCE [LARGE SCALE GENOMIC DNA]</scope>
</reference>
<evidence type="ECO:0000313" key="1">
    <source>
        <dbReference type="EMBL" id="CRK96614.1"/>
    </source>
</evidence>
<keyword evidence="2" id="KW-1185">Reference proteome</keyword>
<gene>
    <name evidence="1" type="ORF">CLUMA_CG010092</name>
</gene>
<organism evidence="1 2">
    <name type="scientific">Clunio marinus</name>
    <dbReference type="NCBI Taxonomy" id="568069"/>
    <lineage>
        <taxon>Eukaryota</taxon>
        <taxon>Metazoa</taxon>
        <taxon>Ecdysozoa</taxon>
        <taxon>Arthropoda</taxon>
        <taxon>Hexapoda</taxon>
        <taxon>Insecta</taxon>
        <taxon>Pterygota</taxon>
        <taxon>Neoptera</taxon>
        <taxon>Endopterygota</taxon>
        <taxon>Diptera</taxon>
        <taxon>Nematocera</taxon>
        <taxon>Chironomoidea</taxon>
        <taxon>Chironomidae</taxon>
        <taxon>Clunio</taxon>
    </lineage>
</organism>
<sequence>MMSVAACFEDMFKDVFVFEFCRHFSMSVHNTAHRECFFTPESVLVVMMKKFFGLPLCNHSKQNKIHANHCLEWFSILVCKFTLRFAFSTFALLCYITSWHVKSRNMFALLNVLVAKLFNYNFDDSGVVNGM</sequence>
<proteinExistence type="predicted"/>
<evidence type="ECO:0000313" key="2">
    <source>
        <dbReference type="Proteomes" id="UP000183832"/>
    </source>
</evidence>